<keyword evidence="1" id="KW-1133">Transmembrane helix</keyword>
<dbReference type="OrthoDB" id="5123122at2"/>
<keyword evidence="1" id="KW-0472">Membrane</keyword>
<protein>
    <submittedName>
        <fullName evidence="3">Uncharacterized protein</fullName>
    </submittedName>
</protein>
<accession>A0A7W3JJW0</accession>
<dbReference type="Proteomes" id="UP000321154">
    <property type="component" value="Unassembled WGS sequence"/>
</dbReference>
<feature type="transmembrane region" description="Helical" evidence="1">
    <location>
        <begin position="244"/>
        <end position="263"/>
    </location>
</feature>
<name>A0A7W3JJW0_9MICO</name>
<keyword evidence="4" id="KW-1185">Reference proteome</keyword>
<organism evidence="3 5">
    <name type="scientific">Frigoribacterium faeni</name>
    <dbReference type="NCBI Taxonomy" id="145483"/>
    <lineage>
        <taxon>Bacteria</taxon>
        <taxon>Bacillati</taxon>
        <taxon>Actinomycetota</taxon>
        <taxon>Actinomycetes</taxon>
        <taxon>Micrococcales</taxon>
        <taxon>Microbacteriaceae</taxon>
        <taxon>Frigoribacterium</taxon>
    </lineage>
</organism>
<feature type="transmembrane region" description="Helical" evidence="1">
    <location>
        <begin position="162"/>
        <end position="180"/>
    </location>
</feature>
<evidence type="ECO:0000313" key="4">
    <source>
        <dbReference type="Proteomes" id="UP000321154"/>
    </source>
</evidence>
<evidence type="ECO:0000256" key="1">
    <source>
        <dbReference type="SAM" id="Phobius"/>
    </source>
</evidence>
<dbReference type="EMBL" id="JACGWW010000003">
    <property type="protein sequence ID" value="MBA8814120.1"/>
    <property type="molecule type" value="Genomic_DNA"/>
</dbReference>
<dbReference type="EMBL" id="BJUV01000007">
    <property type="protein sequence ID" value="GEK82712.1"/>
    <property type="molecule type" value="Genomic_DNA"/>
</dbReference>
<comment type="caution">
    <text evidence="3">The sequence shown here is derived from an EMBL/GenBank/DDBJ whole genome shotgun (WGS) entry which is preliminary data.</text>
</comment>
<dbReference type="RefSeq" id="WP_146853650.1">
    <property type="nucleotide sequence ID" value="NZ_BAAAHR010000006.1"/>
</dbReference>
<keyword evidence="1" id="KW-0812">Transmembrane</keyword>
<evidence type="ECO:0000313" key="3">
    <source>
        <dbReference type="EMBL" id="MBA8814120.1"/>
    </source>
</evidence>
<feature type="transmembrane region" description="Helical" evidence="1">
    <location>
        <begin position="216"/>
        <end position="238"/>
    </location>
</feature>
<proteinExistence type="predicted"/>
<feature type="transmembrane region" description="Helical" evidence="1">
    <location>
        <begin position="129"/>
        <end position="150"/>
    </location>
</feature>
<feature type="transmembrane region" description="Helical" evidence="1">
    <location>
        <begin position="97"/>
        <end position="123"/>
    </location>
</feature>
<dbReference type="AlphaFoldDB" id="A0A7W3JJW0"/>
<evidence type="ECO:0000313" key="5">
    <source>
        <dbReference type="Proteomes" id="UP000522688"/>
    </source>
</evidence>
<reference evidence="2 4" key="1">
    <citation type="submission" date="2019-07" db="EMBL/GenBank/DDBJ databases">
        <title>Whole genome shotgun sequence of Frigoribacterium faeni NBRC 103066.</title>
        <authorList>
            <person name="Hosoyama A."/>
            <person name="Uohara A."/>
            <person name="Ohji S."/>
            <person name="Ichikawa N."/>
        </authorList>
    </citation>
    <scope>NUCLEOTIDE SEQUENCE [LARGE SCALE GENOMIC DNA]</scope>
    <source>
        <strain evidence="2 4">NBRC 103066</strain>
    </source>
</reference>
<reference evidence="3 5" key="2">
    <citation type="submission" date="2020-07" db="EMBL/GenBank/DDBJ databases">
        <title>Sequencing the genomes of 1000 actinobacteria strains.</title>
        <authorList>
            <person name="Klenk H.-P."/>
        </authorList>
    </citation>
    <scope>NUCLEOTIDE SEQUENCE [LARGE SCALE GENOMIC DNA]</scope>
    <source>
        <strain evidence="3 5">DSM 10309</strain>
    </source>
</reference>
<feature type="transmembrane region" description="Helical" evidence="1">
    <location>
        <begin position="186"/>
        <end position="204"/>
    </location>
</feature>
<sequence length="276" mass="28690">MSRIERGVAIVAENVEEALLQLAVVLSTAAHRDHRREQWAADLRDADELGMARSALVAGALSTAILHRRSPRQTITENLMTTSAPAIRPSPHTIPTVPLLVVTALLSMLASSFALVLLGSFIGTPARHVAAGGIVALASLVPAVCVATGALLSRAPRRARRLGAVALLALGVTWALILQGPLRIDYWLGAGLVASAATLVWLLVQGVRGPRLGAAVVPLALSTLILLLLSSVVISGIWSTIGLSFILVNLLPFIAAALAGAVATRAPMTRTLRPAG</sequence>
<evidence type="ECO:0000313" key="2">
    <source>
        <dbReference type="EMBL" id="GEK82712.1"/>
    </source>
</evidence>
<gene>
    <name evidence="3" type="ORF">FB463_002386</name>
    <name evidence="2" type="ORF">FFA01_10210</name>
</gene>
<dbReference type="Proteomes" id="UP000522688">
    <property type="component" value="Unassembled WGS sequence"/>
</dbReference>